<reference evidence="2" key="1">
    <citation type="submission" date="2021-01" db="EMBL/GenBank/DDBJ databases">
        <authorList>
            <consortium name="Genoscope - CEA"/>
            <person name="William W."/>
        </authorList>
    </citation>
    <scope>NUCLEOTIDE SEQUENCE</scope>
</reference>
<keyword evidence="1" id="KW-0472">Membrane</keyword>
<evidence type="ECO:0000313" key="2">
    <source>
        <dbReference type="EMBL" id="CAD8102653.1"/>
    </source>
</evidence>
<dbReference type="Proteomes" id="UP000688137">
    <property type="component" value="Unassembled WGS sequence"/>
</dbReference>
<dbReference type="AlphaFoldDB" id="A0A8S1PIX0"/>
<organism evidence="2 3">
    <name type="scientific">Paramecium primaurelia</name>
    <dbReference type="NCBI Taxonomy" id="5886"/>
    <lineage>
        <taxon>Eukaryota</taxon>
        <taxon>Sar</taxon>
        <taxon>Alveolata</taxon>
        <taxon>Ciliophora</taxon>
        <taxon>Intramacronucleata</taxon>
        <taxon>Oligohymenophorea</taxon>
        <taxon>Peniculida</taxon>
        <taxon>Parameciidae</taxon>
        <taxon>Paramecium</taxon>
    </lineage>
</organism>
<comment type="caution">
    <text evidence="2">The sequence shown here is derived from an EMBL/GenBank/DDBJ whole genome shotgun (WGS) entry which is preliminary data.</text>
</comment>
<sequence>MSYKRYQLIIMAKEQMHVYEMSSTNKKYSKINEITVKIGYNGCYYYFPQQYIRLKYLVVNKNGYNVNLIRNQNGDFITQQSIDFGHYNIFGFMSEDGEYLMTWEENQRKFKQENIIRYEEELNIIKKINIIYLFIILYVINDKILLFGLLKVEGYIDKCQRAKISIILKQIINFYDIQNFIFIIQYQLCNHCKKLSLRLRNFRGRKVQDQNDLNQI</sequence>
<keyword evidence="1" id="KW-0812">Transmembrane</keyword>
<evidence type="ECO:0008006" key="4">
    <source>
        <dbReference type="Google" id="ProtNLM"/>
    </source>
</evidence>
<dbReference type="EMBL" id="CAJJDM010000122">
    <property type="protein sequence ID" value="CAD8102653.1"/>
    <property type="molecule type" value="Genomic_DNA"/>
</dbReference>
<gene>
    <name evidence="2" type="ORF">PPRIM_AZ9-3.1.T1190013</name>
</gene>
<keyword evidence="1" id="KW-1133">Transmembrane helix</keyword>
<proteinExistence type="predicted"/>
<name>A0A8S1PIX0_PARPR</name>
<keyword evidence="3" id="KW-1185">Reference proteome</keyword>
<evidence type="ECO:0000256" key="1">
    <source>
        <dbReference type="SAM" id="Phobius"/>
    </source>
</evidence>
<accession>A0A8S1PIX0</accession>
<feature type="transmembrane region" description="Helical" evidence="1">
    <location>
        <begin position="130"/>
        <end position="150"/>
    </location>
</feature>
<protein>
    <recommendedName>
        <fullName evidence="4">Transmembrane protein</fullName>
    </recommendedName>
</protein>
<evidence type="ECO:0000313" key="3">
    <source>
        <dbReference type="Proteomes" id="UP000688137"/>
    </source>
</evidence>